<keyword evidence="15 17" id="KW-0460">Magnesium</keyword>
<dbReference type="GO" id="GO:0009401">
    <property type="term" value="P:phosphoenolpyruvate-dependent sugar phosphotransferase system"/>
    <property type="evidence" value="ECO:0007669"/>
    <property type="project" value="UniProtKB-KW"/>
</dbReference>
<comment type="similarity">
    <text evidence="5 17">Belongs to the PEP-utilizing enzyme family.</text>
</comment>
<dbReference type="PANTHER" id="PTHR46244:SF3">
    <property type="entry name" value="PHOSPHOENOLPYRUVATE-PROTEIN PHOSPHOTRANSFERASE"/>
    <property type="match status" value="1"/>
</dbReference>
<feature type="binding site" evidence="20">
    <location>
        <position position="453"/>
    </location>
    <ligand>
        <name>Mg(2+)</name>
        <dbReference type="ChEBI" id="CHEBI:18420"/>
    </ligand>
</feature>
<evidence type="ECO:0000313" key="26">
    <source>
        <dbReference type="Proteomes" id="UP001161294"/>
    </source>
</evidence>
<evidence type="ECO:0000313" key="25">
    <source>
        <dbReference type="EMBL" id="MDH2005706.1"/>
    </source>
</evidence>
<dbReference type="GO" id="GO:0046872">
    <property type="term" value="F:metal ion binding"/>
    <property type="evidence" value="ECO:0007669"/>
    <property type="project" value="UniProtKB-KW"/>
</dbReference>
<dbReference type="PANTHER" id="PTHR46244">
    <property type="entry name" value="PHOSPHOENOLPYRUVATE-PROTEIN PHOSPHOTRANSFERASE"/>
    <property type="match status" value="1"/>
</dbReference>
<feature type="region of interest" description="Disordered" evidence="21">
    <location>
        <begin position="149"/>
        <end position="168"/>
    </location>
</feature>
<feature type="active site" description="Tele-phosphohistidine intermediate" evidence="18">
    <location>
        <position position="211"/>
    </location>
</feature>
<dbReference type="PIRSF" id="PIRSF000732">
    <property type="entry name" value="PTS_enzyme_I"/>
    <property type="match status" value="1"/>
</dbReference>
<evidence type="ECO:0000256" key="7">
    <source>
        <dbReference type="ARBA" id="ARBA00016544"/>
    </source>
</evidence>
<evidence type="ECO:0000259" key="24">
    <source>
        <dbReference type="Pfam" id="PF05524"/>
    </source>
</evidence>
<feature type="binding site" evidence="20">
    <location>
        <position position="477"/>
    </location>
    <ligand>
        <name>Mg(2+)</name>
        <dbReference type="ChEBI" id="CHEBI:18420"/>
    </ligand>
</feature>
<dbReference type="InterPro" id="IPR015813">
    <property type="entry name" value="Pyrv/PenolPyrv_kinase-like_dom"/>
</dbReference>
<comment type="subcellular location">
    <subcellularLocation>
        <location evidence="4 17">Cytoplasm</location>
    </subcellularLocation>
</comment>
<dbReference type="RefSeq" id="WP_279851351.1">
    <property type="nucleotide sequence ID" value="NZ_CAURON010000024.1"/>
</dbReference>
<dbReference type="SUPFAM" id="SSF51621">
    <property type="entry name" value="Phosphoenolpyruvate/pyruvate domain"/>
    <property type="match status" value="1"/>
</dbReference>
<evidence type="ECO:0000256" key="20">
    <source>
        <dbReference type="PIRSR" id="PIRSR000732-3"/>
    </source>
</evidence>
<evidence type="ECO:0000256" key="13">
    <source>
        <dbReference type="ARBA" id="ARBA00022723"/>
    </source>
</evidence>
<evidence type="ECO:0000256" key="21">
    <source>
        <dbReference type="SAM" id="MobiDB-lite"/>
    </source>
</evidence>
<dbReference type="InterPro" id="IPR023151">
    <property type="entry name" value="PEP_util_CS"/>
</dbReference>
<evidence type="ECO:0000256" key="5">
    <source>
        <dbReference type="ARBA" id="ARBA00007837"/>
    </source>
</evidence>
<dbReference type="PROSITE" id="PS00742">
    <property type="entry name" value="PEP_ENZYMES_2"/>
    <property type="match status" value="1"/>
</dbReference>
<dbReference type="GO" id="GO:0016301">
    <property type="term" value="F:kinase activity"/>
    <property type="evidence" value="ECO:0007669"/>
    <property type="project" value="UniProtKB-KW"/>
</dbReference>
<dbReference type="Gene3D" id="1.10.274.10">
    <property type="entry name" value="PtsI, HPr-binding domain"/>
    <property type="match status" value="1"/>
</dbReference>
<comment type="cofactor">
    <cofactor evidence="2 17 20">
        <name>Mg(2+)</name>
        <dbReference type="ChEBI" id="CHEBI:18420"/>
    </cofactor>
</comment>
<evidence type="ECO:0000259" key="22">
    <source>
        <dbReference type="Pfam" id="PF00391"/>
    </source>
</evidence>
<keyword evidence="8 17" id="KW-0813">Transport</keyword>
<keyword evidence="11 17" id="KW-0808">Transferase</keyword>
<dbReference type="InterPro" id="IPR008279">
    <property type="entry name" value="PEP-util_enz_mobile_dom"/>
</dbReference>
<evidence type="ECO:0000256" key="15">
    <source>
        <dbReference type="ARBA" id="ARBA00022842"/>
    </source>
</evidence>
<dbReference type="AlphaFoldDB" id="A0AA42W1R2"/>
<feature type="binding site" evidence="19">
    <location>
        <position position="355"/>
    </location>
    <ligand>
        <name>phosphoenolpyruvate</name>
        <dbReference type="ChEBI" id="CHEBI:58702"/>
    </ligand>
</feature>
<protein>
    <recommendedName>
        <fullName evidence="7 17">Phosphoenolpyruvate-protein phosphotransferase</fullName>
        <ecNumber evidence="6 17">2.7.3.9</ecNumber>
    </recommendedName>
    <alternativeName>
        <fullName evidence="16 17">Phosphotransferase system, enzyme I</fullName>
    </alternativeName>
</protein>
<comment type="catalytic activity">
    <reaction evidence="1 17">
        <text>L-histidyl-[protein] + phosphoenolpyruvate = N(pros)-phospho-L-histidyl-[protein] + pyruvate</text>
        <dbReference type="Rhea" id="RHEA:23880"/>
        <dbReference type="Rhea" id="RHEA-COMP:9745"/>
        <dbReference type="Rhea" id="RHEA-COMP:9746"/>
        <dbReference type="ChEBI" id="CHEBI:15361"/>
        <dbReference type="ChEBI" id="CHEBI:29979"/>
        <dbReference type="ChEBI" id="CHEBI:58702"/>
        <dbReference type="ChEBI" id="CHEBI:64837"/>
        <dbReference type="EC" id="2.7.3.9"/>
    </reaction>
</comment>
<evidence type="ECO:0000256" key="4">
    <source>
        <dbReference type="ARBA" id="ARBA00004496"/>
    </source>
</evidence>
<dbReference type="Proteomes" id="UP001161294">
    <property type="component" value="Unassembled WGS sequence"/>
</dbReference>
<keyword evidence="13 17" id="KW-0479">Metal-binding</keyword>
<dbReference type="EC" id="2.7.3.9" evidence="6 17"/>
<feature type="domain" description="PEP-utilising enzyme mobile" evidence="22">
    <location>
        <begin position="177"/>
        <end position="247"/>
    </location>
</feature>
<dbReference type="SUPFAM" id="SSF47831">
    <property type="entry name" value="Enzyme I of the PEP:sugar phosphotransferase system HPr-binding (sub)domain"/>
    <property type="match status" value="1"/>
</dbReference>
<dbReference type="InterPro" id="IPR008731">
    <property type="entry name" value="PTS_EIN"/>
</dbReference>
<evidence type="ECO:0000256" key="8">
    <source>
        <dbReference type="ARBA" id="ARBA00022448"/>
    </source>
</evidence>
<keyword evidence="12 17" id="KW-0598">Phosphotransferase system</keyword>
<keyword evidence="9 17" id="KW-0963">Cytoplasm</keyword>
<evidence type="ECO:0000256" key="14">
    <source>
        <dbReference type="ARBA" id="ARBA00022777"/>
    </source>
</evidence>
<evidence type="ECO:0000256" key="19">
    <source>
        <dbReference type="PIRSR" id="PIRSR000732-2"/>
    </source>
</evidence>
<dbReference type="InterPro" id="IPR006318">
    <property type="entry name" value="PTS_EI-like"/>
</dbReference>
<evidence type="ECO:0000256" key="16">
    <source>
        <dbReference type="ARBA" id="ARBA00033235"/>
    </source>
</evidence>
<evidence type="ECO:0000256" key="6">
    <source>
        <dbReference type="ARBA" id="ARBA00012232"/>
    </source>
</evidence>
<dbReference type="EMBL" id="JAOCJW010000015">
    <property type="protein sequence ID" value="MDH2005706.1"/>
    <property type="molecule type" value="Genomic_DNA"/>
</dbReference>
<name>A0AA42W1R2_9BURK</name>
<keyword evidence="14 17" id="KW-0418">Kinase</keyword>
<dbReference type="InterPro" id="IPR024692">
    <property type="entry name" value="PTS_EI"/>
</dbReference>
<dbReference type="InterPro" id="IPR036618">
    <property type="entry name" value="PtsI_HPr-bd_sf"/>
</dbReference>
<dbReference type="SUPFAM" id="SSF52009">
    <property type="entry name" value="Phosphohistidine domain"/>
    <property type="match status" value="1"/>
</dbReference>
<gene>
    <name evidence="25" type="primary">ptsP</name>
    <name evidence="25" type="ORF">N5J23_09140</name>
</gene>
<dbReference type="Pfam" id="PF00391">
    <property type="entry name" value="PEP-utilizers"/>
    <property type="match status" value="1"/>
</dbReference>
<evidence type="ECO:0000256" key="10">
    <source>
        <dbReference type="ARBA" id="ARBA00022597"/>
    </source>
</evidence>
<dbReference type="InterPro" id="IPR036637">
    <property type="entry name" value="Phosphohistidine_dom_sf"/>
</dbReference>
<sequence length="588" mass="64013">MTFAIHGLAVSRGIAIGRAVVVAASRVEVRHYFIDANQVEAELDRARKARAAVVDELQRLVSDLPEDAPGELAALLEVHLMLLQDEVLAAGVRHWVAERLYNAEWALMTQLEQISRQFDEMEDPYLRERKTDLEQVADRVLRQMRGLATSPVAAPPPPPAPAQDGSQPMLEGLADAPLVLVAQDLSPADMLQFKRSVFAGFVTAVGGKTSHTAIVARSMDIPAVVGARAASQLIRQDDWVVIDGNAGVVLVDPSPIILEEYRFRQRQDVLERERLARLRHTPAITLDGQKVELLANIEQPSDAGAAVHAGAAGVGLFRSEFLFMGREGKLPGEEEQFEAYKAAVQGMQGLPVTIRTIDVGADKPLDKVSRDISLNPALGLRAIRWSLAEPAMFRTQLRAILRAAALGPVQLLFPMVSHQHEVHSIVQQVRLAQSELDARGVAQGPVQLGAMIEIPAAAIMVRSLLQHFDFVSIGTNDLIQYTLAIDRADEAVAHLYDPLHPAVLHLVAQVIQTANDMGKQVCVCGEMAGDTAMTRLLLGLGLRSFSMHPAQILSVKQEVLRADTRKLQPWAQTVLAAESPAALLDVAQ</sequence>
<evidence type="ECO:0000256" key="3">
    <source>
        <dbReference type="ARBA" id="ARBA00002728"/>
    </source>
</evidence>
<evidence type="ECO:0000256" key="12">
    <source>
        <dbReference type="ARBA" id="ARBA00022683"/>
    </source>
</evidence>
<evidence type="ECO:0000256" key="11">
    <source>
        <dbReference type="ARBA" id="ARBA00022679"/>
    </source>
</evidence>
<feature type="binding site" evidence="19">
    <location>
        <position position="487"/>
    </location>
    <ligand>
        <name>phosphoenolpyruvate</name>
        <dbReference type="ChEBI" id="CHEBI:58702"/>
    </ligand>
</feature>
<proteinExistence type="inferred from homology"/>
<evidence type="ECO:0000256" key="18">
    <source>
        <dbReference type="PIRSR" id="PIRSR000732-1"/>
    </source>
</evidence>
<feature type="domain" description="Phosphotransferase system enzyme I N-terminal" evidence="24">
    <location>
        <begin position="6"/>
        <end position="129"/>
    </location>
</feature>
<reference evidence="25" key="1">
    <citation type="submission" date="2022-09" db="EMBL/GenBank/DDBJ databases">
        <title>Intensive care unit water sources are persistently colonized with multi-drug resistant bacteria and are the site of extensive horizontal gene transfer of antibiotic resistance genes.</title>
        <authorList>
            <person name="Diorio-Toth L."/>
        </authorList>
    </citation>
    <scope>NUCLEOTIDE SEQUENCE</scope>
    <source>
        <strain evidence="25">GD03686</strain>
    </source>
</reference>
<dbReference type="Gene3D" id="3.20.20.60">
    <property type="entry name" value="Phosphoenolpyruvate-binding domains"/>
    <property type="match status" value="1"/>
</dbReference>
<dbReference type="InterPro" id="IPR018274">
    <property type="entry name" value="PEP_util_AS"/>
</dbReference>
<dbReference type="GO" id="GO:0008965">
    <property type="term" value="F:phosphoenolpyruvate-protein phosphotransferase activity"/>
    <property type="evidence" value="ECO:0007669"/>
    <property type="project" value="UniProtKB-EC"/>
</dbReference>
<dbReference type="Gene3D" id="3.50.30.10">
    <property type="entry name" value="Phosphohistidine domain"/>
    <property type="match status" value="1"/>
</dbReference>
<feature type="active site" description="Proton donor" evidence="18">
    <location>
        <position position="524"/>
    </location>
</feature>
<evidence type="ECO:0000256" key="17">
    <source>
        <dbReference type="PIRNR" id="PIRNR000732"/>
    </source>
</evidence>
<dbReference type="NCBIfam" id="TIGR01417">
    <property type="entry name" value="PTS_I_fam"/>
    <property type="match status" value="1"/>
</dbReference>
<comment type="function">
    <text evidence="3 17">General (non sugar-specific) component of the phosphoenolpyruvate-dependent sugar phosphotransferase system (sugar PTS). This major carbohydrate active-transport system catalyzes the phosphorylation of incoming sugar substrates concomitantly with their translocation across the cell membrane. Enzyme I transfers the phosphoryl group from phosphoenolpyruvate (PEP) to the phosphoryl carrier protein (HPr).</text>
</comment>
<dbReference type="Pfam" id="PF05524">
    <property type="entry name" value="PEP-utilisers_N"/>
    <property type="match status" value="1"/>
</dbReference>
<feature type="domain" description="PEP-utilising enzyme C-terminal" evidence="23">
    <location>
        <begin position="273"/>
        <end position="562"/>
    </location>
</feature>
<evidence type="ECO:0000256" key="2">
    <source>
        <dbReference type="ARBA" id="ARBA00001946"/>
    </source>
</evidence>
<dbReference type="Pfam" id="PF02896">
    <property type="entry name" value="PEP-utilizers_C"/>
    <property type="match status" value="1"/>
</dbReference>
<feature type="binding site" evidence="19">
    <location>
        <position position="318"/>
    </location>
    <ligand>
        <name>phosphoenolpyruvate</name>
        <dbReference type="ChEBI" id="CHEBI:58702"/>
    </ligand>
</feature>
<comment type="caution">
    <text evidence="25">The sequence shown here is derived from an EMBL/GenBank/DDBJ whole genome shotgun (WGS) entry which is preliminary data.</text>
</comment>
<dbReference type="PROSITE" id="PS00370">
    <property type="entry name" value="PEP_ENZYMES_PHOS_SITE"/>
    <property type="match status" value="1"/>
</dbReference>
<accession>A0AA42W1R2</accession>
<feature type="binding site" evidence="19">
    <location>
        <begin position="476"/>
        <end position="477"/>
    </location>
    <ligand>
        <name>phosphoenolpyruvate</name>
        <dbReference type="ChEBI" id="CHEBI:58702"/>
    </ligand>
</feature>
<organism evidence="25 26">
    <name type="scientific">Comamonas aquatica</name>
    <dbReference type="NCBI Taxonomy" id="225991"/>
    <lineage>
        <taxon>Bacteria</taxon>
        <taxon>Pseudomonadati</taxon>
        <taxon>Pseudomonadota</taxon>
        <taxon>Betaproteobacteria</taxon>
        <taxon>Burkholderiales</taxon>
        <taxon>Comamonadaceae</taxon>
        <taxon>Comamonas</taxon>
    </lineage>
</organism>
<evidence type="ECO:0000259" key="23">
    <source>
        <dbReference type="Pfam" id="PF02896"/>
    </source>
</evidence>
<dbReference type="GO" id="GO:0005737">
    <property type="term" value="C:cytoplasm"/>
    <property type="evidence" value="ECO:0007669"/>
    <property type="project" value="UniProtKB-SubCell"/>
</dbReference>
<keyword evidence="10 17" id="KW-0762">Sugar transport</keyword>
<dbReference type="InterPro" id="IPR000121">
    <property type="entry name" value="PEP_util_C"/>
</dbReference>
<evidence type="ECO:0000256" key="1">
    <source>
        <dbReference type="ARBA" id="ARBA00000683"/>
    </source>
</evidence>
<evidence type="ECO:0000256" key="9">
    <source>
        <dbReference type="ARBA" id="ARBA00022490"/>
    </source>
</evidence>
<dbReference type="InterPro" id="IPR050499">
    <property type="entry name" value="PEP-utilizing_PTS_enzyme"/>
</dbReference>
<dbReference type="InterPro" id="IPR040442">
    <property type="entry name" value="Pyrv_kinase-like_dom_sf"/>
</dbReference>
<dbReference type="PRINTS" id="PR01736">
    <property type="entry name" value="PHPHTRNFRASE"/>
</dbReference>